<dbReference type="PANTHER" id="PTHR42840">
    <property type="entry name" value="NAD(P)-BINDING ROSSMANN-FOLD SUPERFAMILY PROTEIN-RELATED"/>
    <property type="match status" value="1"/>
</dbReference>
<dbReference type="InterPro" id="IPR000683">
    <property type="entry name" value="Gfo/Idh/MocA-like_OxRdtase_N"/>
</dbReference>
<dbReference type="SUPFAM" id="SSF55347">
    <property type="entry name" value="Glyceraldehyde-3-phosphate dehydrogenase-like, C-terminal domain"/>
    <property type="match status" value="1"/>
</dbReference>
<dbReference type="SUPFAM" id="SSF51735">
    <property type="entry name" value="NAD(P)-binding Rossmann-fold domains"/>
    <property type="match status" value="1"/>
</dbReference>
<proteinExistence type="predicted"/>
<reference evidence="4" key="1">
    <citation type="submission" date="2018-05" db="EMBL/GenBank/DDBJ databases">
        <authorList>
            <person name="Lanie J.A."/>
            <person name="Ng W.-L."/>
            <person name="Kazmierczak K.M."/>
            <person name="Andrzejewski T.M."/>
            <person name="Davidsen T.M."/>
            <person name="Wayne K.J."/>
            <person name="Tettelin H."/>
            <person name="Glass J.I."/>
            <person name="Rusch D."/>
            <person name="Podicherti R."/>
            <person name="Tsui H.-C.T."/>
            <person name="Winkler M.E."/>
        </authorList>
    </citation>
    <scope>NUCLEOTIDE SEQUENCE</scope>
</reference>
<dbReference type="Gene3D" id="3.40.50.720">
    <property type="entry name" value="NAD(P)-binding Rossmann-like Domain"/>
    <property type="match status" value="1"/>
</dbReference>
<dbReference type="PANTHER" id="PTHR42840:SF3">
    <property type="entry name" value="BINDING ROSSMANN FOLD OXIDOREDUCTASE, PUTATIVE (AFU_ORTHOLOGUE AFUA_2G10240)-RELATED"/>
    <property type="match status" value="1"/>
</dbReference>
<dbReference type="GO" id="GO:0016491">
    <property type="term" value="F:oxidoreductase activity"/>
    <property type="evidence" value="ECO:0007669"/>
    <property type="project" value="UniProtKB-KW"/>
</dbReference>
<dbReference type="InterPro" id="IPR036291">
    <property type="entry name" value="NAD(P)-bd_dom_sf"/>
</dbReference>
<sequence>MKDIRLGIVGLGRLGSIHAENILNKIKGGKLIAACSLNNNELIQIKNKVNRIKCYNDFNKMINTCKLDGVIIVSSSDQHCKHSMIALKKGLHVFCEKPLGTNLNECLKIKKLVNSQKDLIFMLGFMRRYDPSYIYLKKKVDEGLIGTPILFRGYSVDPESLISNSIKYAKNSGGQFLDMAIHDIDLSRWILKSEPKTIYSLGGCFAHPEFYKYNDGDNVASLMQFNNGCMAFFLAGRTASHGYNVETEIIGTKATIKISSAPQKSTVQILDNKEISKECFQSFQERFKQAFINEIQEFIYCIIQSRKPEVRVEDGLNATLIAQKATESF</sequence>
<gene>
    <name evidence="4" type="ORF">METZ01_LOCUS826</name>
</gene>
<dbReference type="GO" id="GO:0000166">
    <property type="term" value="F:nucleotide binding"/>
    <property type="evidence" value="ECO:0007669"/>
    <property type="project" value="InterPro"/>
</dbReference>
<accession>A0A381N038</accession>
<evidence type="ECO:0000313" key="4">
    <source>
        <dbReference type="EMBL" id="SUZ47972.1"/>
    </source>
</evidence>
<keyword evidence="1" id="KW-0560">Oxidoreductase</keyword>
<dbReference type="EMBL" id="UINC01000044">
    <property type="protein sequence ID" value="SUZ47972.1"/>
    <property type="molecule type" value="Genomic_DNA"/>
</dbReference>
<evidence type="ECO:0000259" key="2">
    <source>
        <dbReference type="Pfam" id="PF01408"/>
    </source>
</evidence>
<dbReference type="Pfam" id="PF22725">
    <property type="entry name" value="GFO_IDH_MocA_C3"/>
    <property type="match status" value="1"/>
</dbReference>
<evidence type="ECO:0008006" key="5">
    <source>
        <dbReference type="Google" id="ProtNLM"/>
    </source>
</evidence>
<protein>
    <recommendedName>
        <fullName evidence="5">Gfo/Idh/MocA-like oxidoreductase N-terminal domain-containing protein</fullName>
    </recommendedName>
</protein>
<evidence type="ECO:0000256" key="1">
    <source>
        <dbReference type="ARBA" id="ARBA00023002"/>
    </source>
</evidence>
<feature type="domain" description="GFO/IDH/MocA-like oxidoreductase" evidence="3">
    <location>
        <begin position="135"/>
        <end position="256"/>
    </location>
</feature>
<evidence type="ECO:0000259" key="3">
    <source>
        <dbReference type="Pfam" id="PF22725"/>
    </source>
</evidence>
<feature type="non-terminal residue" evidence="4">
    <location>
        <position position="329"/>
    </location>
</feature>
<dbReference type="Gene3D" id="3.30.360.10">
    <property type="entry name" value="Dihydrodipicolinate Reductase, domain 2"/>
    <property type="match status" value="1"/>
</dbReference>
<dbReference type="Pfam" id="PF01408">
    <property type="entry name" value="GFO_IDH_MocA"/>
    <property type="match status" value="1"/>
</dbReference>
<feature type="non-terminal residue" evidence="4">
    <location>
        <position position="1"/>
    </location>
</feature>
<feature type="domain" description="Gfo/Idh/MocA-like oxidoreductase N-terminal" evidence="2">
    <location>
        <begin position="4"/>
        <end position="121"/>
    </location>
</feature>
<dbReference type="AlphaFoldDB" id="A0A381N038"/>
<dbReference type="InterPro" id="IPR055170">
    <property type="entry name" value="GFO_IDH_MocA-like_dom"/>
</dbReference>
<organism evidence="4">
    <name type="scientific">marine metagenome</name>
    <dbReference type="NCBI Taxonomy" id="408172"/>
    <lineage>
        <taxon>unclassified sequences</taxon>
        <taxon>metagenomes</taxon>
        <taxon>ecological metagenomes</taxon>
    </lineage>
</organism>
<name>A0A381N038_9ZZZZ</name>